<organism evidence="1 2">
    <name type="scientific">Pyrococcus kukulkanii</name>
    <dbReference type="NCBI Taxonomy" id="1609559"/>
    <lineage>
        <taxon>Archaea</taxon>
        <taxon>Methanobacteriati</taxon>
        <taxon>Methanobacteriota</taxon>
        <taxon>Thermococci</taxon>
        <taxon>Thermococcales</taxon>
        <taxon>Thermococcaceae</taxon>
        <taxon>Pyrococcus</taxon>
    </lineage>
</organism>
<accession>A0ABV4T5I1</accession>
<evidence type="ECO:0000313" key="1">
    <source>
        <dbReference type="EMBL" id="MFA4805084.1"/>
    </source>
</evidence>
<gene>
    <name evidence="1" type="ORF">P8X34_10150</name>
</gene>
<evidence type="ECO:0000313" key="2">
    <source>
        <dbReference type="Proteomes" id="UP001571980"/>
    </source>
</evidence>
<proteinExistence type="predicted"/>
<keyword evidence="2" id="KW-1185">Reference proteome</keyword>
<comment type="caution">
    <text evidence="1">The sequence shown here is derived from an EMBL/GenBank/DDBJ whole genome shotgun (WGS) entry which is preliminary data.</text>
</comment>
<sequence>MIALPIRGDRVDKKGYVIRDFVTGEELGDELSEYYIGRAVTIEGSSVLVGVIIDVTFTMVFIDTIPATKYVALEKVIKELTNLKKTAVEVVGRGDMKNAEEAVKVLEEVLNRAKELAVLKLVRALGIFPVKAENRQEAIVRAMKKAEPFVKYIAAHTGTSEQFVKGVIVRNIEWEKSKFAEKLFRSLFV</sequence>
<name>A0ABV4T5I1_9EURY</name>
<reference evidence="1 2" key="1">
    <citation type="submission" date="2023-03" db="EMBL/GenBank/DDBJ databases">
        <title>Speciation in Pyrococcus: adaptation to high temperature as a mechanism.</title>
        <authorList>
            <person name="Gu J."/>
        </authorList>
    </citation>
    <scope>NUCLEOTIDE SEQUENCE [LARGE SCALE GENOMIC DNA]</scope>
    <source>
        <strain evidence="1 2">LMOA34</strain>
    </source>
</reference>
<dbReference type="Proteomes" id="UP001571980">
    <property type="component" value="Unassembled WGS sequence"/>
</dbReference>
<dbReference type="EMBL" id="JARRIG010000007">
    <property type="protein sequence ID" value="MFA4805084.1"/>
    <property type="molecule type" value="Genomic_DNA"/>
</dbReference>
<protein>
    <submittedName>
        <fullName evidence="1">Uncharacterized protein</fullName>
    </submittedName>
</protein>
<dbReference type="RefSeq" id="WP_372824396.1">
    <property type="nucleotide sequence ID" value="NZ_JARRIG010000007.1"/>
</dbReference>